<dbReference type="SUPFAM" id="SSF143437">
    <property type="entry name" value="THUMP domain-like"/>
    <property type="match status" value="1"/>
</dbReference>
<reference evidence="3 4" key="1">
    <citation type="submission" date="2024-10" db="EMBL/GenBank/DDBJ databases">
        <title>Updated reference genomes for cyclostephanoid diatoms.</title>
        <authorList>
            <person name="Roberts W.R."/>
            <person name="Alverson A.J."/>
        </authorList>
    </citation>
    <scope>NUCLEOTIDE SEQUENCE [LARGE SCALE GENOMIC DNA]</scope>
    <source>
        <strain evidence="3 4">AJA228-03</strain>
    </source>
</reference>
<dbReference type="CDD" id="cd11717">
    <property type="entry name" value="THUMP_THUMPD1_like"/>
    <property type="match status" value="1"/>
</dbReference>
<dbReference type="AlphaFoldDB" id="A0ABD3RS77"/>
<evidence type="ECO:0000313" key="3">
    <source>
        <dbReference type="EMBL" id="KAL3815794.1"/>
    </source>
</evidence>
<dbReference type="InterPro" id="IPR040183">
    <property type="entry name" value="THUMPD1-like"/>
</dbReference>
<dbReference type="EMBL" id="JALLPB020000183">
    <property type="protein sequence ID" value="KAL3815794.1"/>
    <property type="molecule type" value="Genomic_DNA"/>
</dbReference>
<dbReference type="PANTHER" id="PTHR13452:SF10">
    <property type="entry name" value="THUMP DOMAIN-CONTAINING PROTEIN 1"/>
    <property type="match status" value="1"/>
</dbReference>
<feature type="domain" description="THUMP" evidence="2">
    <location>
        <begin position="296"/>
        <end position="390"/>
    </location>
</feature>
<evidence type="ECO:0000259" key="2">
    <source>
        <dbReference type="Pfam" id="PF02926"/>
    </source>
</evidence>
<comment type="caution">
    <text evidence="3">The sequence shown here is derived from an EMBL/GenBank/DDBJ whole genome shotgun (WGS) entry which is preliminary data.</text>
</comment>
<accession>A0ABD3RS77</accession>
<organism evidence="3 4">
    <name type="scientific">Cyclostephanos tholiformis</name>
    <dbReference type="NCBI Taxonomy" id="382380"/>
    <lineage>
        <taxon>Eukaryota</taxon>
        <taxon>Sar</taxon>
        <taxon>Stramenopiles</taxon>
        <taxon>Ochrophyta</taxon>
        <taxon>Bacillariophyta</taxon>
        <taxon>Coscinodiscophyceae</taxon>
        <taxon>Thalassiosirophycidae</taxon>
        <taxon>Stephanodiscales</taxon>
        <taxon>Stephanodiscaceae</taxon>
        <taxon>Cyclostephanos</taxon>
    </lineage>
</organism>
<sequence>PKNIMNKGESRGNKRHGESRGNKRRFNGKGCPNAAPVRAPRRGPPAIFVTCEAGRERKCQREAMDLIHHYYYASRSAMMQKQAQHGDEKSLLVKGVPLDGQEGQSLSLEEELAMLRKGSAVEEVLSYEPNVKRPRTASEKTSSMKSPFSVYDTGMRGMVCILCTLPGCEFVPYEDILSGIRGAKEKGGGADATNENSPAVNRDSMRSESSKENGREDHTPPWDPVETVKCIFRDVKRAIDGSNDVNIGSTKEGGITNGKRGGGEEELSIPYELSVSPPPGSRFISRMIPMQTTCYASVEEIKAVSISLLKRCLPNIQATLPDDGRNITFKLEIKRRLCTHLTREQVIDAVTPVILAGLEVIPAHKFSVNLSDPDFSIRIETCRTLCGISILQREGWYKNFNLAALNCPTSDGKVS</sequence>
<evidence type="ECO:0000256" key="1">
    <source>
        <dbReference type="SAM" id="MobiDB-lite"/>
    </source>
</evidence>
<keyword evidence="4" id="KW-1185">Reference proteome</keyword>
<protein>
    <recommendedName>
        <fullName evidence="2">THUMP domain-containing protein</fullName>
    </recommendedName>
</protein>
<dbReference type="Pfam" id="PF02926">
    <property type="entry name" value="THUMP"/>
    <property type="match status" value="1"/>
</dbReference>
<feature type="region of interest" description="Disordered" evidence="1">
    <location>
        <begin position="184"/>
        <end position="223"/>
    </location>
</feature>
<dbReference type="PANTHER" id="PTHR13452">
    <property type="entry name" value="THUMP DOMAIN CONTAINING PROTEIN 1-RELATED"/>
    <property type="match status" value="1"/>
</dbReference>
<gene>
    <name evidence="3" type="ORF">ACHAXA_001688</name>
</gene>
<dbReference type="InterPro" id="IPR004114">
    <property type="entry name" value="THUMP_dom"/>
</dbReference>
<name>A0ABD3RS77_9STRA</name>
<feature type="compositionally biased region" description="Basic and acidic residues" evidence="1">
    <location>
        <begin position="8"/>
        <end position="21"/>
    </location>
</feature>
<feature type="non-terminal residue" evidence="3">
    <location>
        <position position="1"/>
    </location>
</feature>
<feature type="compositionally biased region" description="Basic and acidic residues" evidence="1">
    <location>
        <begin position="203"/>
        <end position="220"/>
    </location>
</feature>
<dbReference type="Gene3D" id="3.30.2300.10">
    <property type="entry name" value="THUMP superfamily"/>
    <property type="match status" value="1"/>
</dbReference>
<dbReference type="Proteomes" id="UP001530377">
    <property type="component" value="Unassembled WGS sequence"/>
</dbReference>
<evidence type="ECO:0000313" key="4">
    <source>
        <dbReference type="Proteomes" id="UP001530377"/>
    </source>
</evidence>
<feature type="region of interest" description="Disordered" evidence="1">
    <location>
        <begin position="1"/>
        <end position="39"/>
    </location>
</feature>
<proteinExistence type="predicted"/>